<protein>
    <submittedName>
        <fullName evidence="2">Uncharacterized protein</fullName>
    </submittedName>
</protein>
<dbReference type="AlphaFoldDB" id="A0A8J2NVW3"/>
<evidence type="ECO:0000313" key="3">
    <source>
        <dbReference type="Proteomes" id="UP000708208"/>
    </source>
</evidence>
<sequence>MSRPNSKHDFGEEEVALSYHYMEKYFRVAVNINAVPYHYNKQKRRFRLDRKSLKYKLWMLLMLFGMLAETAQATKELIRGSLDDTVGRGEWSLVLFIFISWVFVTSTHFNTYLRGEDIVSYINQVMGTRAYFKESNLPMTSDHKIVRAHIYVSCAQCFFQALMVAAEGLKPQYLFSNVPEEYRNPLTWAIWIPYAYYRVMSNFQAGYFQYFVGILHIQTCNQILMYRRMIKETPEQGLKTYRMIQLLSKRYNFAIAYTFIPAITLFAAGNIVAGIFGTLRFSNELDFNLYMNFPLMVMMMILFVVSFYPKNAAMKELSDGEGTRMLFSCLNMEDILERPKSTAIANETQAVESNQKPTAAMAQLLTKQPRRPTLVLNSKEEEASHDNTAQLKRFGGMFQKKMDNMLEKIHRYKLARSFARSCPYLAVRLAGFFPIDRTAVLTIFDFIINSTVSALLTWS</sequence>
<keyword evidence="1" id="KW-1133">Transmembrane helix</keyword>
<dbReference type="EMBL" id="CAJVCH010163377">
    <property type="protein sequence ID" value="CAG7728433.1"/>
    <property type="molecule type" value="Genomic_DNA"/>
</dbReference>
<comment type="caution">
    <text evidence="2">The sequence shown here is derived from an EMBL/GenBank/DDBJ whole genome shotgun (WGS) entry which is preliminary data.</text>
</comment>
<accession>A0A8J2NVW3</accession>
<feature type="transmembrane region" description="Helical" evidence="1">
    <location>
        <begin position="91"/>
        <end position="113"/>
    </location>
</feature>
<keyword evidence="1" id="KW-0472">Membrane</keyword>
<organism evidence="2 3">
    <name type="scientific">Allacma fusca</name>
    <dbReference type="NCBI Taxonomy" id="39272"/>
    <lineage>
        <taxon>Eukaryota</taxon>
        <taxon>Metazoa</taxon>
        <taxon>Ecdysozoa</taxon>
        <taxon>Arthropoda</taxon>
        <taxon>Hexapoda</taxon>
        <taxon>Collembola</taxon>
        <taxon>Symphypleona</taxon>
        <taxon>Sminthuridae</taxon>
        <taxon>Allacma</taxon>
    </lineage>
</organism>
<evidence type="ECO:0000313" key="2">
    <source>
        <dbReference type="EMBL" id="CAG7728433.1"/>
    </source>
</evidence>
<evidence type="ECO:0000256" key="1">
    <source>
        <dbReference type="SAM" id="Phobius"/>
    </source>
</evidence>
<keyword evidence="3" id="KW-1185">Reference proteome</keyword>
<proteinExistence type="predicted"/>
<keyword evidence="1" id="KW-0812">Transmembrane</keyword>
<feature type="transmembrane region" description="Helical" evidence="1">
    <location>
        <begin position="251"/>
        <end position="277"/>
    </location>
</feature>
<dbReference type="Proteomes" id="UP000708208">
    <property type="component" value="Unassembled WGS sequence"/>
</dbReference>
<gene>
    <name evidence="2" type="ORF">AFUS01_LOCUS17210</name>
</gene>
<feature type="transmembrane region" description="Helical" evidence="1">
    <location>
        <begin position="289"/>
        <end position="308"/>
    </location>
</feature>
<reference evidence="2" key="1">
    <citation type="submission" date="2021-06" db="EMBL/GenBank/DDBJ databases">
        <authorList>
            <person name="Hodson N. C."/>
            <person name="Mongue J. A."/>
            <person name="Jaron S. K."/>
        </authorList>
    </citation>
    <scope>NUCLEOTIDE SEQUENCE</scope>
</reference>
<feature type="transmembrane region" description="Helical" evidence="1">
    <location>
        <begin position="53"/>
        <end position="71"/>
    </location>
</feature>
<name>A0A8J2NVW3_9HEXA</name>